<organism evidence="1 2">
    <name type="scientific">Psychrobacter aestuarii</name>
    <dbReference type="NCBI Taxonomy" id="556327"/>
    <lineage>
        <taxon>Bacteria</taxon>
        <taxon>Pseudomonadati</taxon>
        <taxon>Pseudomonadota</taxon>
        <taxon>Gammaproteobacteria</taxon>
        <taxon>Moraxellales</taxon>
        <taxon>Moraxellaceae</taxon>
        <taxon>Psychrobacter</taxon>
    </lineage>
</organism>
<dbReference type="RefSeq" id="WP_201505678.1">
    <property type="nucleotide sequence ID" value="NZ_BAAAFR010000011.1"/>
</dbReference>
<keyword evidence="2" id="KW-1185">Reference proteome</keyword>
<name>A0ABP3FUS2_9GAMM</name>
<reference evidence="2" key="1">
    <citation type="journal article" date="2019" name="Int. J. Syst. Evol. Microbiol.">
        <title>The Global Catalogue of Microorganisms (GCM) 10K type strain sequencing project: providing services to taxonomists for standard genome sequencing and annotation.</title>
        <authorList>
            <consortium name="The Broad Institute Genomics Platform"/>
            <consortium name="The Broad Institute Genome Sequencing Center for Infectious Disease"/>
            <person name="Wu L."/>
            <person name="Ma J."/>
        </authorList>
    </citation>
    <scope>NUCLEOTIDE SEQUENCE [LARGE SCALE GENOMIC DNA]</scope>
    <source>
        <strain evidence="2">JCM 16343</strain>
    </source>
</reference>
<evidence type="ECO:0000313" key="1">
    <source>
        <dbReference type="EMBL" id="GAA0324814.1"/>
    </source>
</evidence>
<proteinExistence type="predicted"/>
<protein>
    <recommendedName>
        <fullName evidence="3">DUF4142 domain-containing protein</fullName>
    </recommendedName>
</protein>
<dbReference type="EMBL" id="BAAAFR010000011">
    <property type="protein sequence ID" value="GAA0324814.1"/>
    <property type="molecule type" value="Genomic_DNA"/>
</dbReference>
<gene>
    <name evidence="1" type="ORF">GCM10009129_23240</name>
</gene>
<dbReference type="Proteomes" id="UP001501787">
    <property type="component" value="Unassembled WGS sequence"/>
</dbReference>
<comment type="caution">
    <text evidence="1">The sequence shown here is derived from an EMBL/GenBank/DDBJ whole genome shotgun (WGS) entry which is preliminary data.</text>
</comment>
<evidence type="ECO:0000313" key="2">
    <source>
        <dbReference type="Proteomes" id="UP001501787"/>
    </source>
</evidence>
<sequence length="191" mass="22357">MSEVPYSKRKVNMMRVNAMRKEGAIAKQLFIAFISGAMTLNFNSKNAKNYPEDYYIFKRIVEHTPSIEKLHSQINMYRASQILELLGTSVDNKKLSFLKDHKDPFSNISSQNVLDIIKADLDNYRLLLEAFIFHRHRKAIINLRFKIKKELGMTNEEIKPYKIYMTIPNSLLPFANAYQKQKHAIQKKNSK</sequence>
<evidence type="ECO:0008006" key="3">
    <source>
        <dbReference type="Google" id="ProtNLM"/>
    </source>
</evidence>
<accession>A0ABP3FUS2</accession>